<evidence type="ECO:0000313" key="5">
    <source>
        <dbReference type="Proteomes" id="UP000093267"/>
    </source>
</evidence>
<dbReference type="Proteomes" id="UP000093267">
    <property type="component" value="Chromosome"/>
</dbReference>
<evidence type="ECO:0000259" key="3">
    <source>
        <dbReference type="PROSITE" id="PS50977"/>
    </source>
</evidence>
<protein>
    <recommendedName>
        <fullName evidence="3">HTH tetR-type domain-containing protein</fullName>
    </recommendedName>
</protein>
<dbReference type="RefSeq" id="WP_054708195.1">
    <property type="nucleotide sequence ID" value="NZ_CP014912.1"/>
</dbReference>
<dbReference type="SUPFAM" id="SSF46689">
    <property type="entry name" value="Homeodomain-like"/>
    <property type="match status" value="1"/>
</dbReference>
<feature type="DNA-binding region" description="H-T-H motif" evidence="2">
    <location>
        <begin position="29"/>
        <end position="48"/>
    </location>
</feature>
<dbReference type="PANTHER" id="PTHR43479">
    <property type="entry name" value="ACREF/ENVCD OPERON REPRESSOR-RELATED"/>
    <property type="match status" value="1"/>
</dbReference>
<keyword evidence="5" id="KW-1185">Reference proteome</keyword>
<accession>A0A1B2IWJ9</accession>
<reference evidence="4 5" key="1">
    <citation type="submission" date="2016-03" db="EMBL/GenBank/DDBJ databases">
        <title>Pediococcus and Lactobacillus from brewery environment - whole genome sequencing and assembly.</title>
        <authorList>
            <person name="Behr J."/>
            <person name="Geissler A.J."/>
            <person name="Vogel R.F."/>
        </authorList>
    </citation>
    <scope>NUCLEOTIDE SEQUENCE [LARGE SCALE GENOMIC DNA]</scope>
    <source>
        <strain evidence="4 5">TMW 1.1995</strain>
    </source>
</reference>
<gene>
    <name evidence="4" type="ORF">AYR63_04440</name>
</gene>
<dbReference type="Gene3D" id="1.10.357.10">
    <property type="entry name" value="Tetracycline Repressor, domain 2"/>
    <property type="match status" value="1"/>
</dbReference>
<feature type="domain" description="HTH tetR-type" evidence="3">
    <location>
        <begin position="6"/>
        <end position="66"/>
    </location>
</feature>
<sequence length="178" mass="20433">MDKRLIKTRERLWQALFKLMKTKSIADITVTELCDIAGITRRTFYRSFNNVMAVFDSYSDTLSDRSKEALSAHFTDVDHLLAAVDETVVANYEGLKLIYTDPRHGQLRANFVDDFYQSLVRIVLPDPTNVHNQLVMKYVASGVMGMFSEWFKSFTDVSYGDFAKMAKPLIHNSLTMLE</sequence>
<dbReference type="STRING" id="240427.AYR62_13210"/>
<dbReference type="EMBL" id="CP014924">
    <property type="protein sequence ID" value="ANZ66454.1"/>
    <property type="molecule type" value="Genomic_DNA"/>
</dbReference>
<dbReference type="AlphaFoldDB" id="A0A1B2IWJ9"/>
<evidence type="ECO:0000256" key="2">
    <source>
        <dbReference type="PROSITE-ProRule" id="PRU00335"/>
    </source>
</evidence>
<evidence type="ECO:0000313" key="4">
    <source>
        <dbReference type="EMBL" id="ANZ66454.1"/>
    </source>
</evidence>
<name>A0A1B2IWJ9_9LACO</name>
<dbReference type="PANTHER" id="PTHR43479:SF11">
    <property type="entry name" value="ACREF_ENVCD OPERON REPRESSOR-RELATED"/>
    <property type="match status" value="1"/>
</dbReference>
<dbReference type="PROSITE" id="PS50977">
    <property type="entry name" value="HTH_TETR_2"/>
    <property type="match status" value="1"/>
</dbReference>
<dbReference type="InterPro" id="IPR050624">
    <property type="entry name" value="HTH-type_Tx_Regulator"/>
</dbReference>
<dbReference type="InterPro" id="IPR009057">
    <property type="entry name" value="Homeodomain-like_sf"/>
</dbReference>
<dbReference type="OrthoDB" id="9810250at2"/>
<dbReference type="InterPro" id="IPR001647">
    <property type="entry name" value="HTH_TetR"/>
</dbReference>
<dbReference type="KEGG" id="lpd:AYR62_13210"/>
<evidence type="ECO:0000256" key="1">
    <source>
        <dbReference type="ARBA" id="ARBA00023125"/>
    </source>
</evidence>
<proteinExistence type="predicted"/>
<keyword evidence="1 2" id="KW-0238">DNA-binding</keyword>
<organism evidence="4 5">
    <name type="scientific">Secundilactobacillus paracollinoides</name>
    <dbReference type="NCBI Taxonomy" id="240427"/>
    <lineage>
        <taxon>Bacteria</taxon>
        <taxon>Bacillati</taxon>
        <taxon>Bacillota</taxon>
        <taxon>Bacilli</taxon>
        <taxon>Lactobacillales</taxon>
        <taxon>Lactobacillaceae</taxon>
        <taxon>Secundilactobacillus</taxon>
    </lineage>
</organism>
<dbReference type="GO" id="GO:0003677">
    <property type="term" value="F:DNA binding"/>
    <property type="evidence" value="ECO:0007669"/>
    <property type="project" value="UniProtKB-UniRule"/>
</dbReference>